<proteinExistence type="predicted"/>
<evidence type="ECO:0000313" key="2">
    <source>
        <dbReference type="EMBL" id="CAF2082890.1"/>
    </source>
</evidence>
<name>A0A816SMR9_9BILA</name>
<dbReference type="Proteomes" id="UP000663887">
    <property type="component" value="Unassembled WGS sequence"/>
</dbReference>
<protein>
    <submittedName>
        <fullName evidence="2">Uncharacterized protein</fullName>
    </submittedName>
</protein>
<evidence type="ECO:0000256" key="1">
    <source>
        <dbReference type="SAM" id="MobiDB-lite"/>
    </source>
</evidence>
<comment type="caution">
    <text evidence="2">The sequence shown here is derived from an EMBL/GenBank/DDBJ whole genome shotgun (WGS) entry which is preliminary data.</text>
</comment>
<dbReference type="EMBL" id="CAJNRG010006131">
    <property type="protein sequence ID" value="CAF2082890.1"/>
    <property type="molecule type" value="Genomic_DNA"/>
</dbReference>
<sequence>MTYQKNTYKHKASRPPPSPSTVHTASIVKNDCMKQAQIAIGNLTKEITAREILLAQCHRDLEQQKLKNFNQLYVNGNHQLEMVNNEQETNCLNKEELQRDIDDLKRMQQEHISKSYPNPLASPFDDLDEEHVAWLKKKNTKIIGSIVEQFQVLYDHFIPLSTAGYDDPRKDHSGPAASTVVRDNQILFKLNQPIDYLDPQPEYIRVIIIEWSINPQFP</sequence>
<feature type="region of interest" description="Disordered" evidence="1">
    <location>
        <begin position="1"/>
        <end position="23"/>
    </location>
</feature>
<dbReference type="AlphaFoldDB" id="A0A816SMR9"/>
<accession>A0A816SMR9</accession>
<organism evidence="2 3">
    <name type="scientific">Rotaria magnacalcarata</name>
    <dbReference type="NCBI Taxonomy" id="392030"/>
    <lineage>
        <taxon>Eukaryota</taxon>
        <taxon>Metazoa</taxon>
        <taxon>Spiralia</taxon>
        <taxon>Gnathifera</taxon>
        <taxon>Rotifera</taxon>
        <taxon>Eurotatoria</taxon>
        <taxon>Bdelloidea</taxon>
        <taxon>Philodinida</taxon>
        <taxon>Philodinidae</taxon>
        <taxon>Rotaria</taxon>
    </lineage>
</organism>
<reference evidence="2" key="1">
    <citation type="submission" date="2021-02" db="EMBL/GenBank/DDBJ databases">
        <authorList>
            <person name="Nowell W R."/>
        </authorList>
    </citation>
    <scope>NUCLEOTIDE SEQUENCE</scope>
</reference>
<evidence type="ECO:0000313" key="3">
    <source>
        <dbReference type="Proteomes" id="UP000663887"/>
    </source>
</evidence>
<gene>
    <name evidence="2" type="ORF">XDN619_LOCUS15099</name>
</gene>